<organism evidence="3 4">
    <name type="scientific">Marinovum algicola</name>
    <dbReference type="NCBI Taxonomy" id="42444"/>
    <lineage>
        <taxon>Bacteria</taxon>
        <taxon>Pseudomonadati</taxon>
        <taxon>Pseudomonadota</taxon>
        <taxon>Alphaproteobacteria</taxon>
        <taxon>Rhodobacterales</taxon>
        <taxon>Roseobacteraceae</taxon>
        <taxon>Marinovum</taxon>
    </lineage>
</organism>
<dbReference type="AlphaFoldDB" id="A0A975ZLF6"/>
<feature type="transmembrane region" description="Helical" evidence="1">
    <location>
        <begin position="230"/>
        <end position="250"/>
    </location>
</feature>
<dbReference type="GO" id="GO:0009276">
    <property type="term" value="C:Gram-negative-bacterium-type cell wall"/>
    <property type="evidence" value="ECO:0007669"/>
    <property type="project" value="InterPro"/>
</dbReference>
<protein>
    <submittedName>
        <fullName evidence="3">Type II secretion system protein L</fullName>
    </submittedName>
</protein>
<dbReference type="NCBIfam" id="TIGR01709">
    <property type="entry name" value="typeII_sec_gspL"/>
    <property type="match status" value="1"/>
</dbReference>
<dbReference type="Proteomes" id="UP000182932">
    <property type="component" value="Unassembled WGS sequence"/>
</dbReference>
<evidence type="ECO:0000313" key="3">
    <source>
        <dbReference type="EMBL" id="SEI58419.1"/>
    </source>
</evidence>
<gene>
    <name evidence="3" type="ORF">SAMN04487940_101295</name>
</gene>
<dbReference type="InterPro" id="IPR007812">
    <property type="entry name" value="T2SS_protein-GspL"/>
</dbReference>
<sequence>MTGRKTRTMPDIWRMDSGDAPPPSGAFIAVVPGEAAPLFPLDLPARLRDGIRNQVARQQVENLLQDSLDAVELRVNRPGRDGAAAALVVTAERARDWRDRLSEQGRRVAALLPDYLVLPVVAEGWALRCLPEGERVLARLGPADGFAAGLPVALAQLRAVLARSGAPQRVYLCDSPVSETLRRVLEATSAEIHAGWPDEAALLGHGEADFNLFRDPAADRMAVRRQVRRWRGPMAAMAAGLAALAAALWIDGARIEAAAQRQRDAATEVARAAFLPSGPILNLRLQVGRVVAERQAAEATPAQGVGSMDVLHAAAQVLAQSPVTLRRVTRTAGTPLRVELEVGDFAALEQVVARLNGGAIRARVVNSSAEADARVAALVEIVAAPGAAERGLR</sequence>
<name>A0A975ZLF6_9RHOB</name>
<dbReference type="Pfam" id="PF05134">
    <property type="entry name" value="T2SSL"/>
    <property type="match status" value="1"/>
</dbReference>
<keyword evidence="1" id="KW-0472">Membrane</keyword>
<dbReference type="InterPro" id="IPR043129">
    <property type="entry name" value="ATPase_NBD"/>
</dbReference>
<keyword evidence="4" id="KW-1185">Reference proteome</keyword>
<feature type="domain" description="GspL cytoplasmic actin-ATPase-like" evidence="2">
    <location>
        <begin position="32"/>
        <end position="152"/>
    </location>
</feature>
<accession>A0A975ZLF6</accession>
<dbReference type="EMBL" id="FNYY01000001">
    <property type="protein sequence ID" value="SEI58419.1"/>
    <property type="molecule type" value="Genomic_DNA"/>
</dbReference>
<dbReference type="GO" id="GO:0015627">
    <property type="term" value="C:type II protein secretion system complex"/>
    <property type="evidence" value="ECO:0007669"/>
    <property type="project" value="InterPro"/>
</dbReference>
<comment type="caution">
    <text evidence="3">The sequence shown here is derived from an EMBL/GenBank/DDBJ whole genome shotgun (WGS) entry which is preliminary data.</text>
</comment>
<keyword evidence="1" id="KW-1133">Transmembrane helix</keyword>
<evidence type="ECO:0000256" key="1">
    <source>
        <dbReference type="SAM" id="Phobius"/>
    </source>
</evidence>
<keyword evidence="1" id="KW-0812">Transmembrane</keyword>
<dbReference type="GO" id="GO:0015628">
    <property type="term" value="P:protein secretion by the type II secretion system"/>
    <property type="evidence" value="ECO:0007669"/>
    <property type="project" value="InterPro"/>
</dbReference>
<dbReference type="InterPro" id="IPR024230">
    <property type="entry name" value="GspL_cyto_dom"/>
</dbReference>
<proteinExistence type="predicted"/>
<evidence type="ECO:0000313" key="4">
    <source>
        <dbReference type="Proteomes" id="UP000182932"/>
    </source>
</evidence>
<dbReference type="SUPFAM" id="SSF53067">
    <property type="entry name" value="Actin-like ATPase domain"/>
    <property type="match status" value="1"/>
</dbReference>
<reference evidence="3 4" key="1">
    <citation type="submission" date="2016-10" db="EMBL/GenBank/DDBJ databases">
        <authorList>
            <person name="Varghese N."/>
            <person name="Submissions S."/>
        </authorList>
    </citation>
    <scope>NUCLEOTIDE SEQUENCE [LARGE SCALE GENOMIC DNA]</scope>
    <source>
        <strain evidence="3 4">FF3</strain>
    </source>
</reference>
<evidence type="ECO:0000259" key="2">
    <source>
        <dbReference type="Pfam" id="PF05134"/>
    </source>
</evidence>
<dbReference type="Gene3D" id="3.30.420.380">
    <property type="match status" value="1"/>
</dbReference>